<proteinExistence type="predicted"/>
<organism evidence="1">
    <name type="scientific">marine sediment metagenome</name>
    <dbReference type="NCBI Taxonomy" id="412755"/>
    <lineage>
        <taxon>unclassified sequences</taxon>
        <taxon>metagenomes</taxon>
        <taxon>ecological metagenomes</taxon>
    </lineage>
</organism>
<accession>X1SQ34</accession>
<feature type="non-terminal residue" evidence="1">
    <location>
        <position position="184"/>
    </location>
</feature>
<dbReference type="EMBL" id="BARW01023380">
    <property type="protein sequence ID" value="GAI95028.1"/>
    <property type="molecule type" value="Genomic_DNA"/>
</dbReference>
<protein>
    <submittedName>
        <fullName evidence="1">Uncharacterized protein</fullName>
    </submittedName>
</protein>
<sequence>MADRRADAGTGSPQGADGEVVALSVETGERLWSGKCAEGDASPTDVFHVNGLAWIGEELRRKPVDYAHGRNVHTGTVEKTHDLTENWPTMHHHRCYRDKATSKYILAGRTGVEFIDLVTGKLVQHHWIRGNCKHGILPCNGLLYVPPHQCACYTEGKLNGMWALAPARKADVAHRTTETPRLEK</sequence>
<gene>
    <name evidence="1" type="ORF">S12H4_38793</name>
</gene>
<evidence type="ECO:0000313" key="1">
    <source>
        <dbReference type="EMBL" id="GAI95028.1"/>
    </source>
</evidence>
<reference evidence="1" key="1">
    <citation type="journal article" date="2014" name="Front. Microbiol.">
        <title>High frequency of phylogenetically diverse reductive dehalogenase-homologous genes in deep subseafloor sedimentary metagenomes.</title>
        <authorList>
            <person name="Kawai M."/>
            <person name="Futagami T."/>
            <person name="Toyoda A."/>
            <person name="Takaki Y."/>
            <person name="Nishi S."/>
            <person name="Hori S."/>
            <person name="Arai W."/>
            <person name="Tsubouchi T."/>
            <person name="Morono Y."/>
            <person name="Uchiyama I."/>
            <person name="Ito T."/>
            <person name="Fujiyama A."/>
            <person name="Inagaki F."/>
            <person name="Takami H."/>
        </authorList>
    </citation>
    <scope>NUCLEOTIDE SEQUENCE</scope>
    <source>
        <strain evidence="1">Expedition CK06-06</strain>
    </source>
</reference>
<dbReference type="AlphaFoldDB" id="X1SQ34"/>
<dbReference type="InterPro" id="IPR015943">
    <property type="entry name" value="WD40/YVTN_repeat-like_dom_sf"/>
</dbReference>
<dbReference type="SUPFAM" id="SSF50998">
    <property type="entry name" value="Quinoprotein alcohol dehydrogenase-like"/>
    <property type="match status" value="1"/>
</dbReference>
<dbReference type="InterPro" id="IPR011047">
    <property type="entry name" value="Quinoprotein_ADH-like_sf"/>
</dbReference>
<dbReference type="Gene3D" id="2.130.10.10">
    <property type="entry name" value="YVTN repeat-like/Quinoprotein amine dehydrogenase"/>
    <property type="match status" value="1"/>
</dbReference>
<comment type="caution">
    <text evidence="1">The sequence shown here is derived from an EMBL/GenBank/DDBJ whole genome shotgun (WGS) entry which is preliminary data.</text>
</comment>
<name>X1SQ34_9ZZZZ</name>